<organism evidence="1 2">
    <name type="scientific">Gordonia phage BrutonGaster</name>
    <dbReference type="NCBI Taxonomy" id="2530116"/>
    <lineage>
        <taxon>Viruses</taxon>
        <taxon>Duplodnaviria</taxon>
        <taxon>Heunggongvirae</taxon>
        <taxon>Uroviricota</taxon>
        <taxon>Caudoviricetes</taxon>
        <taxon>Oneupvirus</taxon>
        <taxon>Oneupvirus brutongaster</taxon>
    </lineage>
</organism>
<dbReference type="KEGG" id="vg:55012104"/>
<dbReference type="Proteomes" id="UP000295568">
    <property type="component" value="Segment"/>
</dbReference>
<evidence type="ECO:0000313" key="2">
    <source>
        <dbReference type="Proteomes" id="UP000295568"/>
    </source>
</evidence>
<reference evidence="1 2" key="1">
    <citation type="submission" date="2019-02" db="EMBL/GenBank/DDBJ databases">
        <authorList>
            <person name="Rowley M."/>
            <person name="Stucki C."/>
            <person name="Ghiringhelli B."/>
            <person name="Naegele L."/>
            <person name="Emmons C.B."/>
            <person name="Slowan-Pomeroy T."/>
            <person name="Briggs L.A."/>
            <person name="Garlena R.A."/>
            <person name="Russell D.A."/>
            <person name="Pope W.H."/>
            <person name="Molloy S.D."/>
            <person name="Jacobs-Sera D."/>
            <person name="Hatfull G.F."/>
        </authorList>
    </citation>
    <scope>NUCLEOTIDE SEQUENCE [LARGE SCALE GENOMIC DNA]</scope>
</reference>
<dbReference type="EMBL" id="MK524501">
    <property type="protein sequence ID" value="QBP33363.1"/>
    <property type="molecule type" value="Genomic_DNA"/>
</dbReference>
<keyword evidence="2" id="KW-1185">Reference proteome</keyword>
<dbReference type="GeneID" id="55012104"/>
<protein>
    <submittedName>
        <fullName evidence="1">Uncharacterized protein</fullName>
    </submittedName>
</protein>
<evidence type="ECO:0000313" key="1">
    <source>
        <dbReference type="EMBL" id="QBP33363.1"/>
    </source>
</evidence>
<dbReference type="RefSeq" id="YP_009820663.1">
    <property type="nucleotide sequence ID" value="NC_048169.1"/>
</dbReference>
<gene>
    <name evidence="1" type="primary">149</name>
    <name evidence="1" type="ORF">SEA_BRUTONGASTER_149</name>
</gene>
<accession>A0A482JKP6</accession>
<proteinExistence type="predicted"/>
<name>A0A482JKP6_9CAUD</name>
<sequence>MKLEEINPKALPPMQRKLNRELMVGFINAGLVQRAHLDVRDSIVLYDADKDFNCATSELPDEETQAHLTGLGILYWSKGV</sequence>